<dbReference type="Proteomes" id="UP000521943">
    <property type="component" value="Unassembled WGS sequence"/>
</dbReference>
<evidence type="ECO:0000256" key="1">
    <source>
        <dbReference type="SAM" id="MobiDB-lite"/>
    </source>
</evidence>
<feature type="region of interest" description="Disordered" evidence="1">
    <location>
        <begin position="30"/>
        <end position="71"/>
    </location>
</feature>
<feature type="region of interest" description="Disordered" evidence="1">
    <location>
        <begin position="118"/>
        <end position="143"/>
    </location>
</feature>
<sequence length="183" mass="20383">MPNSTHGRASSTHRKHRWTAQHLRTSNARLYYPNSIPSPPTYTASPRPRSSGATSRLCSSHPESAFRRTYPHPGRHAMEPCVLHNAEAMLTFIDADVALVAPLRRAQLILRSRSPSTRSTECYRSRPTRISSHRPQHQRTPSPVLSASAIHRATAPYPNAVGSGEQLNKTFEERVEIETMGGV</sequence>
<name>A0A8H6M216_9AGAR</name>
<dbReference type="AlphaFoldDB" id="A0A8H6M216"/>
<reference evidence="2 3" key="1">
    <citation type="submission" date="2020-07" db="EMBL/GenBank/DDBJ databases">
        <title>Comparative genomics of pyrophilous fungi reveals a link between fire events and developmental genes.</title>
        <authorList>
            <consortium name="DOE Joint Genome Institute"/>
            <person name="Steindorff A.S."/>
            <person name="Carver A."/>
            <person name="Calhoun S."/>
            <person name="Stillman K."/>
            <person name="Liu H."/>
            <person name="Lipzen A."/>
            <person name="Pangilinan J."/>
            <person name="Labutti K."/>
            <person name="Bruns T.D."/>
            <person name="Grigoriev I.V."/>
        </authorList>
    </citation>
    <scope>NUCLEOTIDE SEQUENCE [LARGE SCALE GENOMIC DNA]</scope>
    <source>
        <strain evidence="2 3">CBS 144469</strain>
    </source>
</reference>
<evidence type="ECO:0000313" key="3">
    <source>
        <dbReference type="Proteomes" id="UP000521943"/>
    </source>
</evidence>
<keyword evidence="3" id="KW-1185">Reference proteome</keyword>
<evidence type="ECO:0000313" key="2">
    <source>
        <dbReference type="EMBL" id="KAF6748757.1"/>
    </source>
</evidence>
<organism evidence="2 3">
    <name type="scientific">Ephemerocybe angulata</name>
    <dbReference type="NCBI Taxonomy" id="980116"/>
    <lineage>
        <taxon>Eukaryota</taxon>
        <taxon>Fungi</taxon>
        <taxon>Dikarya</taxon>
        <taxon>Basidiomycota</taxon>
        <taxon>Agaricomycotina</taxon>
        <taxon>Agaricomycetes</taxon>
        <taxon>Agaricomycetidae</taxon>
        <taxon>Agaricales</taxon>
        <taxon>Agaricineae</taxon>
        <taxon>Psathyrellaceae</taxon>
        <taxon>Ephemerocybe</taxon>
    </lineage>
</organism>
<accession>A0A8H6M216</accession>
<gene>
    <name evidence="2" type="ORF">DFP72DRAFT_553565</name>
</gene>
<feature type="compositionally biased region" description="Polar residues" evidence="1">
    <location>
        <begin position="51"/>
        <end position="62"/>
    </location>
</feature>
<protein>
    <submittedName>
        <fullName evidence="2">Uncharacterized protein</fullName>
    </submittedName>
</protein>
<dbReference type="EMBL" id="JACGCI010000068">
    <property type="protein sequence ID" value="KAF6748757.1"/>
    <property type="molecule type" value="Genomic_DNA"/>
</dbReference>
<comment type="caution">
    <text evidence="2">The sequence shown here is derived from an EMBL/GenBank/DDBJ whole genome shotgun (WGS) entry which is preliminary data.</text>
</comment>
<proteinExistence type="predicted"/>